<evidence type="ECO:0000313" key="3">
    <source>
        <dbReference type="EMBL" id="GIP56674.1"/>
    </source>
</evidence>
<dbReference type="Pfam" id="PF03816">
    <property type="entry name" value="LytR_cpsA_psr"/>
    <property type="match status" value="1"/>
</dbReference>
<gene>
    <name evidence="3" type="ORF">J15TS10_04880</name>
</gene>
<sequence>MLGIPLAIILLLGISYYGYSFVHFGQQIQKKNEQTGGHEQQQPDEYVLPVWEGKERLNILLLGGDGRLDEDPGRSDTIMVASIDPVSKTVHLFSILRDTYVEIPGHGKNRINTALAFGGKEGPELASQAVGDLLGIPIQYYVFVEFESFIQLIDAIGGVDFYVEKDMKYTDTADKSHYQIDLKEGMQHLDGNKALQYVRFRKDALSDYARTERQREFLKAVAKKMQNVTNLVNLPQILNQIAPYVQTNMDSRTMLKLAGLCYKINQDSIHSSQLPPLDMLREEKIKGASVITVDQNRLQKYVEELLSSSSAAAEQHDQ</sequence>
<dbReference type="EMBL" id="BOSM01000001">
    <property type="protein sequence ID" value="GIP56674.1"/>
    <property type="molecule type" value="Genomic_DNA"/>
</dbReference>
<evidence type="ECO:0000313" key="4">
    <source>
        <dbReference type="Proteomes" id="UP000681290"/>
    </source>
</evidence>
<dbReference type="Gene3D" id="3.40.630.190">
    <property type="entry name" value="LCP protein"/>
    <property type="match status" value="1"/>
</dbReference>
<proteinExistence type="inferred from homology"/>
<keyword evidence="4" id="KW-1185">Reference proteome</keyword>
<protein>
    <submittedName>
        <fullName evidence="3">Transcriptional regulator</fullName>
    </submittedName>
</protein>
<comment type="caution">
    <text evidence="3">The sequence shown here is derived from an EMBL/GenBank/DDBJ whole genome shotgun (WGS) entry which is preliminary data.</text>
</comment>
<dbReference type="InterPro" id="IPR004474">
    <property type="entry name" value="LytR_CpsA_psr"/>
</dbReference>
<evidence type="ECO:0000256" key="1">
    <source>
        <dbReference type="ARBA" id="ARBA00006068"/>
    </source>
</evidence>
<dbReference type="NCBIfam" id="TIGR00350">
    <property type="entry name" value="lytR_cpsA_psr"/>
    <property type="match status" value="1"/>
</dbReference>
<organism evidence="3 4">
    <name type="scientific">Paenibacillus woosongensis</name>
    <dbReference type="NCBI Taxonomy" id="307580"/>
    <lineage>
        <taxon>Bacteria</taxon>
        <taxon>Bacillati</taxon>
        <taxon>Bacillota</taxon>
        <taxon>Bacilli</taxon>
        <taxon>Bacillales</taxon>
        <taxon>Paenibacillaceae</taxon>
        <taxon>Paenibacillus</taxon>
    </lineage>
</organism>
<dbReference type="PANTHER" id="PTHR33392">
    <property type="entry name" value="POLYISOPRENYL-TEICHOIC ACID--PEPTIDOGLYCAN TEICHOIC ACID TRANSFERASE TAGU"/>
    <property type="match status" value="1"/>
</dbReference>
<name>A0ABQ4ML11_9BACL</name>
<dbReference type="Proteomes" id="UP000681290">
    <property type="component" value="Unassembled WGS sequence"/>
</dbReference>
<dbReference type="InterPro" id="IPR050922">
    <property type="entry name" value="LytR/CpsA/Psr_CW_biosynth"/>
</dbReference>
<dbReference type="PANTHER" id="PTHR33392:SF6">
    <property type="entry name" value="POLYISOPRENYL-TEICHOIC ACID--PEPTIDOGLYCAN TEICHOIC ACID TRANSFERASE TAGU"/>
    <property type="match status" value="1"/>
</dbReference>
<comment type="similarity">
    <text evidence="1">Belongs to the LytR/CpsA/Psr (LCP) family.</text>
</comment>
<reference evidence="3 4" key="1">
    <citation type="submission" date="2021-03" db="EMBL/GenBank/DDBJ databases">
        <title>Antimicrobial resistance genes in bacteria isolated from Japanese honey, and their potential for conferring macrolide and lincosamide resistance in the American foulbrood pathogen Paenibacillus larvae.</title>
        <authorList>
            <person name="Okamoto M."/>
            <person name="Kumagai M."/>
            <person name="Kanamori H."/>
            <person name="Takamatsu D."/>
        </authorList>
    </citation>
    <scope>NUCLEOTIDE SEQUENCE [LARGE SCALE GENOMIC DNA]</scope>
    <source>
        <strain evidence="3 4">J15TS10</strain>
    </source>
</reference>
<feature type="domain" description="Cell envelope-related transcriptional attenuator" evidence="2">
    <location>
        <begin position="74"/>
        <end position="226"/>
    </location>
</feature>
<accession>A0ABQ4ML11</accession>
<evidence type="ECO:0000259" key="2">
    <source>
        <dbReference type="Pfam" id="PF03816"/>
    </source>
</evidence>